<proteinExistence type="predicted"/>
<dbReference type="RefSeq" id="XP_056695731.1">
    <property type="nucleotide sequence ID" value="XM_056839753.1"/>
</dbReference>
<reference evidence="2" key="2">
    <citation type="submission" date="2025-08" db="UniProtKB">
        <authorList>
            <consortium name="RefSeq"/>
        </authorList>
    </citation>
    <scope>IDENTIFICATION</scope>
    <source>
        <tissue evidence="2">Leaf</tissue>
    </source>
</reference>
<dbReference type="GeneID" id="130470143"/>
<reference evidence="1" key="1">
    <citation type="journal article" date="2021" name="Nat. Commun.">
        <title>Genomic analyses provide insights into spinach domestication and the genetic basis of agronomic traits.</title>
        <authorList>
            <person name="Cai X."/>
            <person name="Sun X."/>
            <person name="Xu C."/>
            <person name="Sun H."/>
            <person name="Wang X."/>
            <person name="Ge C."/>
            <person name="Zhang Z."/>
            <person name="Wang Q."/>
            <person name="Fei Z."/>
            <person name="Jiao C."/>
            <person name="Wang Q."/>
        </authorList>
    </citation>
    <scope>NUCLEOTIDE SEQUENCE [LARGE SCALE GENOMIC DNA]</scope>
    <source>
        <strain evidence="1">cv. Varoflay</strain>
    </source>
</reference>
<accession>A0ABM3RJC9</accession>
<evidence type="ECO:0000313" key="2">
    <source>
        <dbReference type="RefSeq" id="XP_056695731.1"/>
    </source>
</evidence>
<evidence type="ECO:0000313" key="1">
    <source>
        <dbReference type="Proteomes" id="UP000813463"/>
    </source>
</evidence>
<dbReference type="Pfam" id="PF22909">
    <property type="entry name" value="Caulimovir_coat_dom"/>
    <property type="match status" value="1"/>
</dbReference>
<gene>
    <name evidence="2" type="primary">LOC130470143</name>
</gene>
<organism evidence="1 2">
    <name type="scientific">Spinacia oleracea</name>
    <name type="common">Spinach</name>
    <dbReference type="NCBI Taxonomy" id="3562"/>
    <lineage>
        <taxon>Eukaryota</taxon>
        <taxon>Viridiplantae</taxon>
        <taxon>Streptophyta</taxon>
        <taxon>Embryophyta</taxon>
        <taxon>Tracheophyta</taxon>
        <taxon>Spermatophyta</taxon>
        <taxon>Magnoliopsida</taxon>
        <taxon>eudicotyledons</taxon>
        <taxon>Gunneridae</taxon>
        <taxon>Pentapetalae</taxon>
        <taxon>Caryophyllales</taxon>
        <taxon>Chenopodiaceae</taxon>
        <taxon>Chenopodioideae</taxon>
        <taxon>Anserineae</taxon>
        <taxon>Spinacia</taxon>
    </lineage>
</organism>
<dbReference type="Proteomes" id="UP000813463">
    <property type="component" value="Chromosome 3"/>
</dbReference>
<keyword evidence="1" id="KW-1185">Reference proteome</keyword>
<evidence type="ECO:0008006" key="3">
    <source>
        <dbReference type="Google" id="ProtNLM"/>
    </source>
</evidence>
<name>A0ABM3RJC9_SPIOL</name>
<protein>
    <recommendedName>
        <fullName evidence="3">Retrotransposon gag domain-containing protein</fullName>
    </recommendedName>
</protein>
<sequence>MSQNLKDKNLEELENLFDHEENPNELNNIMKIIAEKWVDSDSEDNENNYVSIEEELNQQMGLIKLEVLEAIPLEIIQQNVENKLEKMVVENNNVVGEEILQEKTMGKNCVNNFIQRPRYQGESSCTQPKYVSGRKTRFNAKVMPNKFPKKEEIKLEPISQTGYKLSLDGLRNREDVIEHWKKSMSSVLNLNTEWTLEIFLNYIEHNLYGRVADWYDGLDEEVKGLLRESEVPTTTFRQLCQYIEAEFIGSKADLGEKMMECQRNLSNLSVCNIKYIESYIMEFEQYYYKIGENKTNLGMFYDKLPNPINEEINEKYQELVDKHGHRDALGRMIEFLRKWIEKKCREVVGTQQMKRQFITCWDMPNDYGCTRKKIPFKRHIIKK</sequence>